<dbReference type="InterPro" id="IPR029058">
    <property type="entry name" value="AB_hydrolase_fold"/>
</dbReference>
<dbReference type="InterPro" id="IPR050228">
    <property type="entry name" value="Carboxylesterase_BioH"/>
</dbReference>
<reference evidence="4" key="1">
    <citation type="journal article" date="2020" name="Stud. Mycol.">
        <title>101 Dothideomycetes genomes: a test case for predicting lifestyles and emergence of pathogens.</title>
        <authorList>
            <person name="Haridas S."/>
            <person name="Albert R."/>
            <person name="Binder M."/>
            <person name="Bloem J."/>
            <person name="Labutti K."/>
            <person name="Salamov A."/>
            <person name="Andreopoulos B."/>
            <person name="Baker S."/>
            <person name="Barry K."/>
            <person name="Bills G."/>
            <person name="Bluhm B."/>
            <person name="Cannon C."/>
            <person name="Castanera R."/>
            <person name="Culley D."/>
            <person name="Daum C."/>
            <person name="Ezra D."/>
            <person name="Gonzalez J."/>
            <person name="Henrissat B."/>
            <person name="Kuo A."/>
            <person name="Liang C."/>
            <person name="Lipzen A."/>
            <person name="Lutzoni F."/>
            <person name="Magnuson J."/>
            <person name="Mondo S."/>
            <person name="Nolan M."/>
            <person name="Ohm R."/>
            <person name="Pangilinan J."/>
            <person name="Park H.-J."/>
            <person name="Ramirez L."/>
            <person name="Alfaro M."/>
            <person name="Sun H."/>
            <person name="Tritt A."/>
            <person name="Yoshinaga Y."/>
            <person name="Zwiers L.-H."/>
            <person name="Turgeon B."/>
            <person name="Goodwin S."/>
            <person name="Spatafora J."/>
            <person name="Crous P."/>
            <person name="Grigoriev I."/>
        </authorList>
    </citation>
    <scope>NUCLEOTIDE SEQUENCE</scope>
    <source>
        <strain evidence="4">CBS 260.36</strain>
    </source>
</reference>
<dbReference type="Pfam" id="PF00561">
    <property type="entry name" value="Abhydrolase_1"/>
    <property type="match status" value="1"/>
</dbReference>
<dbReference type="PANTHER" id="PTHR43194:SF2">
    <property type="entry name" value="PEROXISOMAL MEMBRANE PROTEIN LPX1"/>
    <property type="match status" value="1"/>
</dbReference>
<organism evidence="4 5">
    <name type="scientific">Myriangium duriaei CBS 260.36</name>
    <dbReference type="NCBI Taxonomy" id="1168546"/>
    <lineage>
        <taxon>Eukaryota</taxon>
        <taxon>Fungi</taxon>
        <taxon>Dikarya</taxon>
        <taxon>Ascomycota</taxon>
        <taxon>Pezizomycotina</taxon>
        <taxon>Dothideomycetes</taxon>
        <taxon>Dothideomycetidae</taxon>
        <taxon>Myriangiales</taxon>
        <taxon>Myriangiaceae</taxon>
        <taxon>Myriangium</taxon>
    </lineage>
</organism>
<dbReference type="InterPro" id="IPR002410">
    <property type="entry name" value="Peptidase_S33"/>
</dbReference>
<dbReference type="PANTHER" id="PTHR43194">
    <property type="entry name" value="HYDROLASE ALPHA/BETA FOLD FAMILY"/>
    <property type="match status" value="1"/>
</dbReference>
<proteinExistence type="inferred from homology"/>
<keyword evidence="2" id="KW-0378">Hydrolase</keyword>
<evidence type="ECO:0000259" key="3">
    <source>
        <dbReference type="Pfam" id="PF00561"/>
    </source>
</evidence>
<dbReference type="InterPro" id="IPR005945">
    <property type="entry name" value="Pro_imino_pep"/>
</dbReference>
<dbReference type="SUPFAM" id="SSF53474">
    <property type="entry name" value="alpha/beta-Hydrolases"/>
    <property type="match status" value="1"/>
</dbReference>
<dbReference type="PRINTS" id="PR00793">
    <property type="entry name" value="PROAMNOPTASE"/>
</dbReference>
<dbReference type="Gene3D" id="3.40.50.1820">
    <property type="entry name" value="alpha/beta hydrolase"/>
    <property type="match status" value="1"/>
</dbReference>
<dbReference type="InterPro" id="IPR000073">
    <property type="entry name" value="AB_hydrolase_1"/>
</dbReference>
<dbReference type="PIRSF" id="PIRSF005539">
    <property type="entry name" value="Pept_S33_TRI_F1"/>
    <property type="match status" value="1"/>
</dbReference>
<sequence length="320" mass="35819">MAAAYDETPFQEGEAIFKSALFNKECHTAYKIFGSLSCGVAPVVCLHGGPAAGHDYLLPFARLWSQFGIPVVLYDQIGCGRSTHFQEKAGDGSFWNENLFIAELENLLEHLELRDDPGFQILGHSWGAMLGVAYASSQPRGLRKLVLASGTASEELYTRTALRLRESCPTEIQESLCEGERTGDFENENYQKGAAYFASLTRWRNGPVPDVMKRSTRNMRDDPTVYRTMFGRNPAYFDGSLRGWSSISRLPKITVPTLIYNGEFDSSSDDTQVPFFEIIPRVRWVTLAGGCHVCHLEEGPIQERVFQTVGNFLTQPEHDN</sequence>
<dbReference type="Proteomes" id="UP000799439">
    <property type="component" value="Unassembled WGS sequence"/>
</dbReference>
<gene>
    <name evidence="4" type="ORF">K461DRAFT_288780</name>
</gene>
<protein>
    <submittedName>
        <fullName evidence="4">Proline-specific peptidase</fullName>
    </submittedName>
</protein>
<dbReference type="EMBL" id="ML996095">
    <property type="protein sequence ID" value="KAF2147653.1"/>
    <property type="molecule type" value="Genomic_DNA"/>
</dbReference>
<feature type="domain" description="AB hydrolase-1" evidence="3">
    <location>
        <begin position="42"/>
        <end position="298"/>
    </location>
</feature>
<evidence type="ECO:0000256" key="2">
    <source>
        <dbReference type="ARBA" id="ARBA00022801"/>
    </source>
</evidence>
<evidence type="ECO:0000256" key="1">
    <source>
        <dbReference type="ARBA" id="ARBA00010088"/>
    </source>
</evidence>
<name>A0A9P4IPD6_9PEZI</name>
<comment type="similarity">
    <text evidence="1">Belongs to the peptidase S33 family.</text>
</comment>
<evidence type="ECO:0000313" key="5">
    <source>
        <dbReference type="Proteomes" id="UP000799439"/>
    </source>
</evidence>
<keyword evidence="5" id="KW-1185">Reference proteome</keyword>
<dbReference type="AlphaFoldDB" id="A0A9P4IPD6"/>
<dbReference type="NCBIfam" id="TIGR01250">
    <property type="entry name" value="pro_imino_pep_2"/>
    <property type="match status" value="1"/>
</dbReference>
<dbReference type="OrthoDB" id="190201at2759"/>
<dbReference type="GO" id="GO:0008233">
    <property type="term" value="F:peptidase activity"/>
    <property type="evidence" value="ECO:0007669"/>
    <property type="project" value="InterPro"/>
</dbReference>
<evidence type="ECO:0000313" key="4">
    <source>
        <dbReference type="EMBL" id="KAF2147653.1"/>
    </source>
</evidence>
<dbReference type="GO" id="GO:0006508">
    <property type="term" value="P:proteolysis"/>
    <property type="evidence" value="ECO:0007669"/>
    <property type="project" value="InterPro"/>
</dbReference>
<comment type="caution">
    <text evidence="4">The sequence shown here is derived from an EMBL/GenBank/DDBJ whole genome shotgun (WGS) entry which is preliminary data.</text>
</comment>
<accession>A0A9P4IPD6</accession>